<feature type="compositionally biased region" description="Low complexity" evidence="3">
    <location>
        <begin position="1"/>
        <end position="53"/>
    </location>
</feature>
<comment type="similarity">
    <text evidence="1">Belongs to the DDAH family.</text>
</comment>
<keyword evidence="2 4" id="KW-0378">Hydrolase</keyword>
<reference evidence="5" key="1">
    <citation type="journal article" date="2019" name="Int. J. Syst. Evol. Microbiol.">
        <title>The Global Catalogue of Microorganisms (GCM) 10K type strain sequencing project: providing services to taxonomists for standard genome sequencing and annotation.</title>
        <authorList>
            <consortium name="The Broad Institute Genomics Platform"/>
            <consortium name="The Broad Institute Genome Sequencing Center for Infectious Disease"/>
            <person name="Wu L."/>
            <person name="Ma J."/>
        </authorList>
    </citation>
    <scope>NUCLEOTIDE SEQUENCE [LARGE SCALE GENOMIC DNA]</scope>
    <source>
        <strain evidence="5">CCM 7044</strain>
    </source>
</reference>
<feature type="region of interest" description="Disordered" evidence="3">
    <location>
        <begin position="1"/>
        <end position="59"/>
    </location>
</feature>
<dbReference type="RefSeq" id="WP_377185171.1">
    <property type="nucleotide sequence ID" value="NZ_JBHUOG010000002.1"/>
</dbReference>
<sequence>MSTEPTAESTAASTAASTAEPTTEPTTEPTAAPPAEASTAPSAGPSTGPSTEPAGERARRTLLVRPPSARLADGELTHLDRVPVDVDLAAEQWQRYVEVFRGFGWDVRAVPAAEGHPDGVFVEDAVVVFDDLAVLTRPGAPTRRGEVGSVRPVVEAAVREIAEITEPGTLEGGDILKVGRTVYVGRTVRTNADGADQLRALLEPRGWRVVEVPVTRALHLKSAVTALPDGTVIGYEPVVDDVSRFDGFLAVPEAEGSAVVVLDETTVLLSAAAPGTAELLRGRGLTVLTTPVTEFEKLEGCVTCLSVRVR</sequence>
<comment type="caution">
    <text evidence="4">The sequence shown here is derived from an EMBL/GenBank/DDBJ whole genome shotgun (WGS) entry which is preliminary data.</text>
</comment>
<dbReference type="NCBIfam" id="NF045660">
    <property type="entry name" value="DiMthArgaseDdahStm"/>
    <property type="match status" value="1"/>
</dbReference>
<name>A0ABW5VXH3_9MICO</name>
<evidence type="ECO:0000256" key="3">
    <source>
        <dbReference type="SAM" id="MobiDB-lite"/>
    </source>
</evidence>
<dbReference type="InterPro" id="IPR033199">
    <property type="entry name" value="DDAH-like"/>
</dbReference>
<dbReference type="PANTHER" id="PTHR12737:SF9">
    <property type="entry name" value="DIMETHYLARGININASE"/>
    <property type="match status" value="1"/>
</dbReference>
<evidence type="ECO:0000256" key="2">
    <source>
        <dbReference type="ARBA" id="ARBA00022801"/>
    </source>
</evidence>
<dbReference type="Gene3D" id="3.75.10.10">
    <property type="entry name" value="L-arginine/glycine Amidinotransferase, Chain A"/>
    <property type="match status" value="1"/>
</dbReference>
<dbReference type="SUPFAM" id="SSF55909">
    <property type="entry name" value="Pentein"/>
    <property type="match status" value="1"/>
</dbReference>
<dbReference type="PANTHER" id="PTHR12737">
    <property type="entry name" value="DIMETHYLARGININE DIMETHYLAMINOHYDROLASE"/>
    <property type="match status" value="1"/>
</dbReference>
<keyword evidence="5" id="KW-1185">Reference proteome</keyword>
<dbReference type="EC" id="3.5.3.18" evidence="4"/>
<organism evidence="4 5">
    <name type="scientific">Promicromonospora vindobonensis</name>
    <dbReference type="NCBI Taxonomy" id="195748"/>
    <lineage>
        <taxon>Bacteria</taxon>
        <taxon>Bacillati</taxon>
        <taxon>Actinomycetota</taxon>
        <taxon>Actinomycetes</taxon>
        <taxon>Micrococcales</taxon>
        <taxon>Promicromonosporaceae</taxon>
        <taxon>Promicromonospora</taxon>
    </lineage>
</organism>
<evidence type="ECO:0000256" key="1">
    <source>
        <dbReference type="ARBA" id="ARBA00008532"/>
    </source>
</evidence>
<evidence type="ECO:0000313" key="4">
    <source>
        <dbReference type="EMBL" id="MFD2795260.1"/>
    </source>
</evidence>
<dbReference type="EMBL" id="JBHUOG010000002">
    <property type="protein sequence ID" value="MFD2795260.1"/>
    <property type="molecule type" value="Genomic_DNA"/>
</dbReference>
<protein>
    <submittedName>
        <fullName evidence="4">Dimethylargininase</fullName>
        <ecNumber evidence="4">3.5.3.18</ecNumber>
    </submittedName>
</protein>
<evidence type="ECO:0000313" key="5">
    <source>
        <dbReference type="Proteomes" id="UP001597479"/>
    </source>
</evidence>
<gene>
    <name evidence="4" type="primary">ddaH</name>
    <name evidence="4" type="ORF">ACFS27_17000</name>
</gene>
<dbReference type="Proteomes" id="UP001597479">
    <property type="component" value="Unassembled WGS sequence"/>
</dbReference>
<dbReference type="GO" id="GO:0016403">
    <property type="term" value="F:dimethylargininase activity"/>
    <property type="evidence" value="ECO:0007669"/>
    <property type="project" value="UniProtKB-EC"/>
</dbReference>
<accession>A0ABW5VXH3</accession>
<proteinExistence type="inferred from homology"/>